<keyword evidence="3" id="KW-1185">Reference proteome</keyword>
<feature type="compositionally biased region" description="Basic and acidic residues" evidence="1">
    <location>
        <begin position="106"/>
        <end position="116"/>
    </location>
</feature>
<evidence type="ECO:0000313" key="2">
    <source>
        <dbReference type="EMBL" id="QFQ12532.1"/>
    </source>
</evidence>
<sequence length="153" mass="17720">MLCEIAQKKILGGLSQQGRWPAVWHGVRQQLQTCTAHSGFQEIYKALTRNEQQHSRYDIRQRRHLAQQTGMPRHAEMPFMQVRRSVLHTGIALGVRKACLFVSVERHQRPGNDKNRQQQPSKPSAPYVNTVSSHAFRIRAKVVKLCELEDSRW</sequence>
<evidence type="ECO:0000313" key="3">
    <source>
        <dbReference type="Proteomes" id="UP000249375"/>
    </source>
</evidence>
<dbReference type="Proteomes" id="UP000249375">
    <property type="component" value="Chromosome"/>
</dbReference>
<organism evidence="2 3">
    <name type="scientific">Pseudoprevotella muciniphila</name>
    <dbReference type="NCBI Taxonomy" id="2133944"/>
    <lineage>
        <taxon>Bacteria</taxon>
        <taxon>Pseudomonadati</taxon>
        <taxon>Bacteroidota</taxon>
        <taxon>Bacteroidia</taxon>
        <taxon>Bacteroidales</taxon>
        <taxon>Prevotellaceae</taxon>
        <taxon>Pseudoprevotella</taxon>
    </lineage>
</organism>
<gene>
    <name evidence="2" type="ORF">C7Y71_005625</name>
</gene>
<dbReference type="KEGG" id="alq:C7Y71_005625"/>
<name>A0A5P8E6G6_9BACT</name>
<feature type="region of interest" description="Disordered" evidence="1">
    <location>
        <begin position="106"/>
        <end position="129"/>
    </location>
</feature>
<accession>A0A5P8E6G6</accession>
<dbReference type="EMBL" id="CP033459">
    <property type="protein sequence ID" value="QFQ12532.1"/>
    <property type="molecule type" value="Genomic_DNA"/>
</dbReference>
<dbReference type="AlphaFoldDB" id="A0A5P8E6G6"/>
<reference evidence="2 3" key="1">
    <citation type="submission" date="2018-11" db="EMBL/GenBank/DDBJ databases">
        <authorList>
            <person name="Na S.W."/>
            <person name="Baik M."/>
        </authorList>
    </citation>
    <scope>NUCLEOTIDE SEQUENCE [LARGE SCALE GENOMIC DNA]</scope>
    <source>
        <strain evidence="2 3">E39</strain>
    </source>
</reference>
<evidence type="ECO:0000256" key="1">
    <source>
        <dbReference type="SAM" id="MobiDB-lite"/>
    </source>
</evidence>
<feature type="compositionally biased region" description="Polar residues" evidence="1">
    <location>
        <begin position="117"/>
        <end position="129"/>
    </location>
</feature>
<proteinExistence type="predicted"/>
<protein>
    <submittedName>
        <fullName evidence="2">Uncharacterized protein</fullName>
    </submittedName>
</protein>